<evidence type="ECO:0000256" key="8">
    <source>
        <dbReference type="RuleBase" id="RU364100"/>
    </source>
</evidence>
<keyword evidence="2 8" id="KW-0645">Protease</keyword>
<dbReference type="OrthoDB" id="9782620at2"/>
<dbReference type="Proteomes" id="UP000013569">
    <property type="component" value="Unassembled WGS sequence"/>
</dbReference>
<evidence type="ECO:0000313" key="11">
    <source>
        <dbReference type="Proteomes" id="UP000013569"/>
    </source>
</evidence>
<evidence type="ECO:0000256" key="4">
    <source>
        <dbReference type="ARBA" id="ARBA00022801"/>
    </source>
</evidence>
<reference evidence="10 11" key="1">
    <citation type="journal article" date="2013" name="Genome Announc.">
        <title>Draft Genome Sequence of a Benzothiophene-Desulfurizing Bacterium, Gordona terrae Strain C-6.</title>
        <authorList>
            <person name="Wang W."/>
            <person name="Ma T."/>
            <person name="Ren Y."/>
            <person name="Li G."/>
        </authorList>
    </citation>
    <scope>NUCLEOTIDE SEQUENCE [LARGE SCALE GENOMIC DNA]</scope>
    <source>
        <strain evidence="10 11">C-6</strain>
    </source>
</reference>
<keyword evidence="6" id="KW-0238">DNA-binding</keyword>
<keyword evidence="5" id="KW-0190">Covalent protein-DNA linkage</keyword>
<comment type="caution">
    <text evidence="10">The sequence shown here is derived from an EMBL/GenBank/DDBJ whole genome shotgun (WGS) entry which is preliminary data.</text>
</comment>
<dbReference type="InterPro" id="IPR003738">
    <property type="entry name" value="SRAP"/>
</dbReference>
<gene>
    <name evidence="10" type="ORF">GTC6_17609</name>
</gene>
<evidence type="ECO:0000256" key="1">
    <source>
        <dbReference type="ARBA" id="ARBA00008136"/>
    </source>
</evidence>
<sequence length="257" mass="28203">MCGRYAVTTDPAKLAAEIEAVNEVPEPAGEDSTDLDATPRPPGVNYNVAPTTTVMTVVKRHSPDDPDDDPLLRVRAMRWGLVPPWAKEVGKGPLLFNARAESAAEKSSFRSSVKSRRCLVPMDGWYEWKKGPVDSKGKPTKIPFFMSPQDGTRLFMAGLWSVWHPKTDADTAEPAPPLLSCSILTTDAVGELRDVHDRMPLIMPYDSWDAWLDPDGRAPDELFAPPARSLVDAIAIREVAPLVNRVANNGPELLNPL</sequence>
<keyword evidence="7" id="KW-0456">Lyase</keyword>
<evidence type="ECO:0000256" key="7">
    <source>
        <dbReference type="ARBA" id="ARBA00023239"/>
    </source>
</evidence>
<dbReference type="GO" id="GO:0003697">
    <property type="term" value="F:single-stranded DNA binding"/>
    <property type="evidence" value="ECO:0007669"/>
    <property type="project" value="InterPro"/>
</dbReference>
<dbReference type="InterPro" id="IPR036590">
    <property type="entry name" value="SRAP-like"/>
</dbReference>
<evidence type="ECO:0000256" key="2">
    <source>
        <dbReference type="ARBA" id="ARBA00022670"/>
    </source>
</evidence>
<dbReference type="GO" id="GO:0006508">
    <property type="term" value="P:proteolysis"/>
    <property type="evidence" value="ECO:0007669"/>
    <property type="project" value="UniProtKB-KW"/>
</dbReference>
<proteinExistence type="inferred from homology"/>
<name>R7Y5R9_9ACTN</name>
<dbReference type="GO" id="GO:0106300">
    <property type="term" value="P:protein-DNA covalent cross-linking repair"/>
    <property type="evidence" value="ECO:0007669"/>
    <property type="project" value="InterPro"/>
</dbReference>
<dbReference type="AlphaFoldDB" id="R7Y5R9"/>
<dbReference type="PANTHER" id="PTHR13604:SF0">
    <property type="entry name" value="ABASIC SITE PROCESSING PROTEIN HMCES"/>
    <property type="match status" value="1"/>
</dbReference>
<dbReference type="EC" id="3.4.-.-" evidence="8"/>
<organism evidence="10 11">
    <name type="scientific">Gordonia terrae C-6</name>
    <dbReference type="NCBI Taxonomy" id="1316928"/>
    <lineage>
        <taxon>Bacteria</taxon>
        <taxon>Bacillati</taxon>
        <taxon>Actinomycetota</taxon>
        <taxon>Actinomycetes</taxon>
        <taxon>Mycobacteriales</taxon>
        <taxon>Gordoniaceae</taxon>
        <taxon>Gordonia</taxon>
    </lineage>
</organism>
<dbReference type="PATRIC" id="fig|1316928.3.peg.3559"/>
<dbReference type="GO" id="GO:0008233">
    <property type="term" value="F:peptidase activity"/>
    <property type="evidence" value="ECO:0007669"/>
    <property type="project" value="UniProtKB-KW"/>
</dbReference>
<evidence type="ECO:0000256" key="5">
    <source>
        <dbReference type="ARBA" id="ARBA00023124"/>
    </source>
</evidence>
<dbReference type="EMBL" id="AQPW01000025">
    <property type="protein sequence ID" value="EON31408.1"/>
    <property type="molecule type" value="Genomic_DNA"/>
</dbReference>
<dbReference type="Pfam" id="PF02586">
    <property type="entry name" value="SRAP"/>
    <property type="match status" value="1"/>
</dbReference>
<feature type="region of interest" description="Disordered" evidence="9">
    <location>
        <begin position="23"/>
        <end position="47"/>
    </location>
</feature>
<dbReference type="RefSeq" id="WP_010843917.1">
    <property type="nucleotide sequence ID" value="NZ_AQPW01000025.1"/>
</dbReference>
<dbReference type="PANTHER" id="PTHR13604">
    <property type="entry name" value="DC12-RELATED"/>
    <property type="match status" value="1"/>
</dbReference>
<dbReference type="GO" id="GO:0016829">
    <property type="term" value="F:lyase activity"/>
    <property type="evidence" value="ECO:0007669"/>
    <property type="project" value="UniProtKB-KW"/>
</dbReference>
<keyword evidence="4 8" id="KW-0378">Hydrolase</keyword>
<keyword evidence="3" id="KW-0227">DNA damage</keyword>
<dbReference type="Gene3D" id="3.90.1680.10">
    <property type="entry name" value="SOS response associated peptidase-like"/>
    <property type="match status" value="1"/>
</dbReference>
<dbReference type="SUPFAM" id="SSF143081">
    <property type="entry name" value="BB1717-like"/>
    <property type="match status" value="1"/>
</dbReference>
<evidence type="ECO:0000313" key="10">
    <source>
        <dbReference type="EMBL" id="EON31408.1"/>
    </source>
</evidence>
<comment type="similarity">
    <text evidence="1 8">Belongs to the SOS response-associated peptidase family.</text>
</comment>
<evidence type="ECO:0000256" key="9">
    <source>
        <dbReference type="SAM" id="MobiDB-lite"/>
    </source>
</evidence>
<evidence type="ECO:0000256" key="6">
    <source>
        <dbReference type="ARBA" id="ARBA00023125"/>
    </source>
</evidence>
<evidence type="ECO:0000256" key="3">
    <source>
        <dbReference type="ARBA" id="ARBA00022763"/>
    </source>
</evidence>
<protein>
    <recommendedName>
        <fullName evidence="8">Abasic site processing protein</fullName>
        <ecNumber evidence="8">3.4.-.-</ecNumber>
    </recommendedName>
</protein>
<accession>R7Y5R9</accession>